<sequence>MTSPRWCHCIIDLSTPATLERDFYAWLNGNKSNSRAPCCIFASSSTTTTHYLQGTYNTCYFQIRTENEEPNPCSVSSTSTHSNATSEASSEPKKKPRTRRKLTNPNDKGKGTNLYGRPYCPGRPLCMDERYRIIQLFQAGMKVNAISKQLCISHGCVSKIITRYRETGLLVPSSHSQYRRKRRTKTESN</sequence>
<proteinExistence type="predicted"/>
<dbReference type="Proteomes" id="UP000887576">
    <property type="component" value="Unplaced"/>
</dbReference>
<reference evidence="2" key="1">
    <citation type="submission" date="2022-11" db="UniProtKB">
        <authorList>
            <consortium name="WormBaseParasite"/>
        </authorList>
    </citation>
    <scope>IDENTIFICATION</scope>
</reference>
<organism evidence="1 2">
    <name type="scientific">Panagrolaimus sp. JU765</name>
    <dbReference type="NCBI Taxonomy" id="591449"/>
    <lineage>
        <taxon>Eukaryota</taxon>
        <taxon>Metazoa</taxon>
        <taxon>Ecdysozoa</taxon>
        <taxon>Nematoda</taxon>
        <taxon>Chromadorea</taxon>
        <taxon>Rhabditida</taxon>
        <taxon>Tylenchina</taxon>
        <taxon>Panagrolaimomorpha</taxon>
        <taxon>Panagrolaimoidea</taxon>
        <taxon>Panagrolaimidae</taxon>
        <taxon>Panagrolaimus</taxon>
    </lineage>
</organism>
<accession>A0AC34Q9N3</accession>
<evidence type="ECO:0000313" key="1">
    <source>
        <dbReference type="Proteomes" id="UP000887576"/>
    </source>
</evidence>
<name>A0AC34Q9N3_9BILA</name>
<evidence type="ECO:0000313" key="2">
    <source>
        <dbReference type="WBParaSite" id="JU765_v2.g14208.t1"/>
    </source>
</evidence>
<protein>
    <submittedName>
        <fullName evidence="2">Paired domain-containing protein</fullName>
    </submittedName>
</protein>
<dbReference type="WBParaSite" id="JU765_v2.g14208.t1">
    <property type="protein sequence ID" value="JU765_v2.g14208.t1"/>
    <property type="gene ID" value="JU765_v2.g14208"/>
</dbReference>